<gene>
    <name evidence="4" type="ORF">D6D85_06540</name>
</gene>
<comment type="function">
    <text evidence="1">Involved in DNA damage repair.</text>
</comment>
<evidence type="ECO:0000256" key="1">
    <source>
        <dbReference type="HAMAP-Rule" id="MF_02096"/>
    </source>
</evidence>
<dbReference type="OrthoDB" id="6609at2157"/>
<feature type="domain" description="Archaeal Nre C-terminal" evidence="3">
    <location>
        <begin position="299"/>
        <end position="375"/>
    </location>
</feature>
<evidence type="ECO:0000313" key="5">
    <source>
        <dbReference type="Proteomes" id="UP000277582"/>
    </source>
</evidence>
<comment type="caution">
    <text evidence="4">The sequence shown here is derived from an EMBL/GenBank/DDBJ whole genome shotgun (WGS) entry which is preliminary data.</text>
</comment>
<proteinExistence type="inferred from homology"/>
<accession>A0A429GNI4</accession>
<reference evidence="4 5" key="1">
    <citation type="submission" date="2018-10" db="EMBL/GenBank/DDBJ databases">
        <title>Co-occurring genomic capacity for anaerobic methane metabolism and dissimilatory sulfite reduction discovered in the Korarchaeota.</title>
        <authorList>
            <person name="Mckay L.J."/>
            <person name="Dlakic M."/>
            <person name="Fields M.W."/>
            <person name="Delmont T.O."/>
            <person name="Eren A.M."/>
            <person name="Jay Z.J."/>
            <person name="Klingelsmith K.B."/>
            <person name="Rusch D.B."/>
            <person name="Inskeep W.P."/>
        </authorList>
    </citation>
    <scope>NUCLEOTIDE SEQUENCE [LARGE SCALE GENOMIC DNA]</scope>
    <source>
        <strain evidence="4 5">MDKW</strain>
    </source>
</reference>
<keyword evidence="1" id="KW-0234">DNA repair</keyword>
<dbReference type="PANTHER" id="PTHR38136:SF2">
    <property type="entry name" value="DNA REPAIR PROTEIN"/>
    <property type="match status" value="1"/>
</dbReference>
<dbReference type="PANTHER" id="PTHR38136">
    <property type="entry name" value="DNA REPAIR PROTEIN"/>
    <property type="match status" value="1"/>
</dbReference>
<dbReference type="Pfam" id="PF04895">
    <property type="entry name" value="Nre_C"/>
    <property type="match status" value="1"/>
</dbReference>
<dbReference type="EMBL" id="RCOS01000076">
    <property type="protein sequence ID" value="RSN75283.1"/>
    <property type="molecule type" value="Genomic_DNA"/>
</dbReference>
<comment type="caution">
    <text evidence="1">Lacks conserved residue(s) required for the propagation of feature annotation.</text>
</comment>
<dbReference type="InterPro" id="IPR033167">
    <property type="entry name" value="Nre"/>
</dbReference>
<dbReference type="RefSeq" id="WP_125671221.1">
    <property type="nucleotide sequence ID" value="NZ_RCOS01000076.1"/>
</dbReference>
<dbReference type="Pfam" id="PF04894">
    <property type="entry name" value="Nre_N"/>
    <property type="match status" value="1"/>
</dbReference>
<comment type="similarity">
    <text evidence="1">Belongs to the Nre family.</text>
</comment>
<evidence type="ECO:0000259" key="3">
    <source>
        <dbReference type="Pfam" id="PF04895"/>
    </source>
</evidence>
<evidence type="ECO:0000259" key="2">
    <source>
        <dbReference type="Pfam" id="PF04894"/>
    </source>
</evidence>
<dbReference type="Proteomes" id="UP000277582">
    <property type="component" value="Unassembled WGS sequence"/>
</dbReference>
<keyword evidence="1" id="KW-0227">DNA damage</keyword>
<dbReference type="InterPro" id="IPR006978">
    <property type="entry name" value="Nre_N"/>
</dbReference>
<dbReference type="HAMAP" id="MF_02096">
    <property type="entry name" value="Nre"/>
    <property type="match status" value="1"/>
</dbReference>
<dbReference type="InterPro" id="IPR006979">
    <property type="entry name" value="Nre_C"/>
</dbReference>
<protein>
    <recommendedName>
        <fullName evidence="1">DNA repair protein</fullName>
    </recommendedName>
</protein>
<dbReference type="AlphaFoldDB" id="A0A429GNI4"/>
<feature type="domain" description="Archaeal Nre N-terminal" evidence="2">
    <location>
        <begin position="22"/>
        <end position="281"/>
    </location>
</feature>
<name>A0A429GNI4_9CREN</name>
<sequence length="392" mass="45047">MRGQLRDLPRSECVICKGYKRLCGLDRCPIISDIMERFGTKAEKSFLGATPPFVLVGEYNYPNVRVGPAVAGDPELAVKAEDHRFLLERNLLEIARIRTSHIIAKLSRERDLEEIRLSSMSERPVQLEVEIEKLRRKSFFDSIVPPVGPVADAKSVKLSEEPKVPSKIEKVVYDTDLRAVDAVKELYLSGIDVYHSTRLLSLGMLGTRERRRLVPTRWSITAVDSMLGDFLKRKVLELPEYSGDILLYKYEFNDNRYMVLLLPGVYQLKIAEVWLPRGLWTSDKEEVITNYENPVRGFELMDGGHYAMRLPVLEHLIRMRRQATCIAIREIGPGYFIPVGNWQIRESLRKAFLSEPERYDSLREALSSILSGLRSRIRIEIPRGIGRLDEFL</sequence>
<organism evidence="4 5">
    <name type="scientific">Candidatus Methanodesulfokora washburnensis</name>
    <dbReference type="NCBI Taxonomy" id="2478471"/>
    <lineage>
        <taxon>Archaea</taxon>
        <taxon>Thermoproteota</taxon>
        <taxon>Candidatus Korarchaeia</taxon>
        <taxon>Candidatus Korarchaeia incertae sedis</taxon>
        <taxon>Candidatus Methanodesulfokora</taxon>
    </lineage>
</organism>
<keyword evidence="5" id="KW-1185">Reference proteome</keyword>
<evidence type="ECO:0000313" key="4">
    <source>
        <dbReference type="EMBL" id="RSN75283.1"/>
    </source>
</evidence>
<dbReference type="GO" id="GO:0006281">
    <property type="term" value="P:DNA repair"/>
    <property type="evidence" value="ECO:0007669"/>
    <property type="project" value="UniProtKB-UniRule"/>
</dbReference>